<organism evidence="2 3">
    <name type="scientific">Myxococcus fulvus (strain ATCC BAA-855 / HW-1)</name>
    <dbReference type="NCBI Taxonomy" id="483219"/>
    <lineage>
        <taxon>Bacteria</taxon>
        <taxon>Pseudomonadati</taxon>
        <taxon>Myxococcota</taxon>
        <taxon>Myxococcia</taxon>
        <taxon>Myxococcales</taxon>
        <taxon>Cystobacterineae</taxon>
        <taxon>Myxococcaceae</taxon>
        <taxon>Myxococcus</taxon>
    </lineage>
</organism>
<dbReference type="EMBL" id="CP002830">
    <property type="protein sequence ID" value="AEI63842.1"/>
    <property type="molecule type" value="Genomic_DNA"/>
</dbReference>
<sequence length="187" mass="18891">MALTLRPPLAGAFFAAAPFLAPEAFFAAGAFFAAEVFFAAGAFFAAEVFFTAAPFLAPAAFFAAAPFLAPEAFFAAGAFFAAEVFFAAGAFFAAEVFFAAAPLLAPAAFFAARAFFPVAEVCSAASVESCFAAGAGAGVCSLTPPSRSALLAARPRGSVTSSTDCGGASSVHAAGRRLVRISSRSFW</sequence>
<reference evidence="2 3" key="1">
    <citation type="journal article" date="2011" name="J. Bacteriol.">
        <title>Genome sequence of the halotolerant marine bacterium Myxococcus fulvus HW-1.</title>
        <authorList>
            <person name="Li Z.F."/>
            <person name="Li X."/>
            <person name="Liu H."/>
            <person name="Liu X."/>
            <person name="Han K."/>
            <person name="Wu Z.H."/>
            <person name="Hu W."/>
            <person name="Li F.F."/>
            <person name="Li Y.Z."/>
        </authorList>
    </citation>
    <scope>NUCLEOTIDE SEQUENCE [LARGE SCALE GENOMIC DNA]</scope>
    <source>
        <strain evidence="3">ATCC BAA-855 / HW-1</strain>
    </source>
</reference>
<dbReference type="KEGG" id="mfu:LILAB_09655"/>
<feature type="transmembrane region" description="Helical" evidence="1">
    <location>
        <begin position="43"/>
        <end position="65"/>
    </location>
</feature>
<evidence type="ECO:0000313" key="2">
    <source>
        <dbReference type="EMBL" id="AEI63842.1"/>
    </source>
</evidence>
<accession>F8CJM7</accession>
<proteinExistence type="predicted"/>
<feature type="transmembrane region" description="Helical" evidence="1">
    <location>
        <begin position="97"/>
        <end position="116"/>
    </location>
</feature>
<gene>
    <name evidence="2" type="ordered locus">LILAB_09655</name>
</gene>
<keyword evidence="1" id="KW-1133">Transmembrane helix</keyword>
<evidence type="ECO:0000256" key="1">
    <source>
        <dbReference type="SAM" id="Phobius"/>
    </source>
</evidence>
<name>F8CJM7_MYXFH</name>
<dbReference type="HOGENOM" id="CLU_1446217_0_0_7"/>
<protein>
    <submittedName>
        <fullName evidence="2">Uncharacterized protein</fullName>
    </submittedName>
</protein>
<dbReference type="Proteomes" id="UP000000488">
    <property type="component" value="Chromosome"/>
</dbReference>
<keyword evidence="1" id="KW-0812">Transmembrane</keyword>
<keyword evidence="1" id="KW-0472">Membrane</keyword>
<dbReference type="AlphaFoldDB" id="F8CJM7"/>
<evidence type="ECO:0000313" key="3">
    <source>
        <dbReference type="Proteomes" id="UP000000488"/>
    </source>
</evidence>